<name>A0ABW9G7W4_9GAMM</name>
<comment type="similarity">
    <text evidence="4">Belongs to the flavoredoxin family.</text>
</comment>
<dbReference type="PANTHER" id="PTHR33798:SF5">
    <property type="entry name" value="FLAVIN REDUCTASE LIKE DOMAIN-CONTAINING PROTEIN"/>
    <property type="match status" value="1"/>
</dbReference>
<keyword evidence="3" id="KW-0288">FMN</keyword>
<comment type="cofactor">
    <cofactor evidence="1">
        <name>FMN</name>
        <dbReference type="ChEBI" id="CHEBI:58210"/>
    </cofactor>
</comment>
<dbReference type="SUPFAM" id="SSF50475">
    <property type="entry name" value="FMN-binding split barrel"/>
    <property type="match status" value="1"/>
</dbReference>
<dbReference type="Gene3D" id="2.30.110.10">
    <property type="entry name" value="Electron Transport, Fmn-binding Protein, Chain A"/>
    <property type="match status" value="1"/>
</dbReference>
<dbReference type="Proteomes" id="UP001629953">
    <property type="component" value="Unassembled WGS sequence"/>
</dbReference>
<keyword evidence="2" id="KW-0285">Flavoprotein</keyword>
<evidence type="ECO:0000313" key="5">
    <source>
        <dbReference type="EMBL" id="MFM2485592.1"/>
    </source>
</evidence>
<evidence type="ECO:0000256" key="3">
    <source>
        <dbReference type="ARBA" id="ARBA00022643"/>
    </source>
</evidence>
<evidence type="ECO:0000256" key="2">
    <source>
        <dbReference type="ARBA" id="ARBA00022630"/>
    </source>
</evidence>
<accession>A0ABW9G7W4</accession>
<evidence type="ECO:0000313" key="6">
    <source>
        <dbReference type="Proteomes" id="UP001629953"/>
    </source>
</evidence>
<sequence length="123" mass="13426">MHIADASLAEQVTQTAASLPRNYSEVEPSGLSMTKMTKFPLPRISQAKVALGCELYQLQSIGDNAAQTLVFGRVTQVYIDDEIACINDNGRLRVDPQKLAPLARLGGDIYQLPGDIVTIKRPK</sequence>
<keyword evidence="6" id="KW-1185">Reference proteome</keyword>
<organism evidence="5 6">
    <name type="scientific">Celerinatantimonas yamalensis</name>
    <dbReference type="NCBI Taxonomy" id="559956"/>
    <lineage>
        <taxon>Bacteria</taxon>
        <taxon>Pseudomonadati</taxon>
        <taxon>Pseudomonadota</taxon>
        <taxon>Gammaproteobacteria</taxon>
        <taxon>Celerinatantimonadaceae</taxon>
        <taxon>Celerinatantimonas</taxon>
    </lineage>
</organism>
<gene>
    <name evidence="5" type="ORF">ABUE30_11060</name>
</gene>
<evidence type="ECO:0000256" key="1">
    <source>
        <dbReference type="ARBA" id="ARBA00001917"/>
    </source>
</evidence>
<evidence type="ECO:0000256" key="4">
    <source>
        <dbReference type="ARBA" id="ARBA00038054"/>
    </source>
</evidence>
<dbReference type="EMBL" id="JBEQCT010000004">
    <property type="protein sequence ID" value="MFM2485592.1"/>
    <property type="molecule type" value="Genomic_DNA"/>
</dbReference>
<dbReference type="RefSeq" id="WP_408623829.1">
    <property type="nucleotide sequence ID" value="NZ_JBEQCT010000004.1"/>
</dbReference>
<comment type="caution">
    <text evidence="5">The sequence shown here is derived from an EMBL/GenBank/DDBJ whole genome shotgun (WGS) entry which is preliminary data.</text>
</comment>
<dbReference type="InterPro" id="IPR012349">
    <property type="entry name" value="Split_barrel_FMN-bd"/>
</dbReference>
<protein>
    <submittedName>
        <fullName evidence="5">Uncharacterized protein</fullName>
    </submittedName>
</protein>
<proteinExistence type="inferred from homology"/>
<reference evidence="5 6" key="1">
    <citation type="journal article" date="2013" name="Int. J. Syst. Evol. Microbiol.">
        <title>Celerinatantimonas yamalensis sp. nov., a cold-adapted diazotrophic bacterium from a cold permafrost brine.</title>
        <authorList>
            <person name="Shcherbakova V."/>
            <person name="Chuvilskaya N."/>
            <person name="Rivkina E."/>
            <person name="Demidov N."/>
            <person name="Uchaeva V."/>
            <person name="Suetin S."/>
            <person name="Suzina N."/>
            <person name="Gilichinsky D."/>
        </authorList>
    </citation>
    <scope>NUCLEOTIDE SEQUENCE [LARGE SCALE GENOMIC DNA]</scope>
    <source>
        <strain evidence="5 6">C7</strain>
    </source>
</reference>
<dbReference type="PANTHER" id="PTHR33798">
    <property type="entry name" value="FLAVOPROTEIN OXYGENASE"/>
    <property type="match status" value="1"/>
</dbReference>